<dbReference type="InterPro" id="IPR012341">
    <property type="entry name" value="6hp_glycosidase-like_sf"/>
</dbReference>
<evidence type="ECO:0000313" key="3">
    <source>
        <dbReference type="Proteomes" id="UP000663981"/>
    </source>
</evidence>
<proteinExistence type="predicted"/>
<reference evidence="2 3" key="1">
    <citation type="submission" date="2021-03" db="EMBL/GenBank/DDBJ databases">
        <title>Whole genome sequence of Metabacillus bambusae BG109.</title>
        <authorList>
            <person name="Jeong J.W."/>
        </authorList>
    </citation>
    <scope>NUCLEOTIDE SEQUENCE [LARGE SCALE GENOMIC DNA]</scope>
    <source>
        <strain evidence="2 3">BG109</strain>
    </source>
</reference>
<comment type="caution">
    <text evidence="2">The sequence shown here is derived from an EMBL/GenBank/DDBJ whole genome shotgun (WGS) entry which is preliminary data.</text>
</comment>
<dbReference type="InterPro" id="IPR008928">
    <property type="entry name" value="6-hairpin_glycosidase_sf"/>
</dbReference>
<dbReference type="PANTHER" id="PTHR33886:SF8">
    <property type="entry name" value="UNSATURATED RHAMNOGALACTURONAN HYDROLASE (EUROFUNG)"/>
    <property type="match status" value="1"/>
</dbReference>
<dbReference type="InterPro" id="IPR010905">
    <property type="entry name" value="Glyco_hydro_88"/>
</dbReference>
<keyword evidence="3" id="KW-1185">Reference proteome</keyword>
<dbReference type="Pfam" id="PF07470">
    <property type="entry name" value="Glyco_hydro_88"/>
    <property type="match status" value="1"/>
</dbReference>
<dbReference type="GO" id="GO:0016787">
    <property type="term" value="F:hydrolase activity"/>
    <property type="evidence" value="ECO:0007669"/>
    <property type="project" value="UniProtKB-KW"/>
</dbReference>
<evidence type="ECO:0000313" key="2">
    <source>
        <dbReference type="EMBL" id="MBO1514875.1"/>
    </source>
</evidence>
<dbReference type="PANTHER" id="PTHR33886">
    <property type="entry name" value="UNSATURATED RHAMNOGALACTURONAN HYDROLASE (EUROFUNG)"/>
    <property type="match status" value="1"/>
</dbReference>
<gene>
    <name evidence="2" type="ORF">I7822_24895</name>
</gene>
<keyword evidence="1 2" id="KW-0378">Hydrolase</keyword>
<dbReference type="Gene3D" id="1.50.10.10">
    <property type="match status" value="1"/>
</dbReference>
<dbReference type="SUPFAM" id="SSF48208">
    <property type="entry name" value="Six-hairpin glycosidases"/>
    <property type="match status" value="1"/>
</dbReference>
<name>A0ABS3N9A4_9BACI</name>
<accession>A0ABS3N9A4</accession>
<dbReference type="Proteomes" id="UP000663981">
    <property type="component" value="Unassembled WGS sequence"/>
</dbReference>
<dbReference type="InterPro" id="IPR052043">
    <property type="entry name" value="PolySaccharide_Degr_Enz"/>
</dbReference>
<organism evidence="2 3">
    <name type="scientific">Metabacillus bambusae</name>
    <dbReference type="NCBI Taxonomy" id="2795218"/>
    <lineage>
        <taxon>Bacteria</taxon>
        <taxon>Bacillati</taxon>
        <taxon>Bacillota</taxon>
        <taxon>Bacilli</taxon>
        <taxon>Bacillales</taxon>
        <taxon>Bacillaceae</taxon>
        <taxon>Metabacillus</taxon>
    </lineage>
</organism>
<sequence length="731" mass="84762">MSSYFHQNESIYSKFRNHVEPIVETITCRYIGSNPPHPFTFRAFCKKGFLRCSDYRYYFDLADRFPKARNGQFVYTWAKLWSDKQKEVTLNVTCFGPVRIYVNSELTFKSSIVEELDSKRKTNINVMLQEGWNHVILQFIKTPSGFGGIFGTGRFKRFPFHFLSPSEERQGQEGWIYTEPLEIELETLPSEDSCESSFDVKWYPYLDHIETSKSSQLTSLFGEQRDRVAIAWTKISSQNPGTQSYTLHGENNGEIEIFLNKACVYQSKKSDSFQVEVELPYGEHDFVVKSVCHDNLWGFQFQDKKDDGIHFSLPVPVEGARDNWLYAGSFPKDKSIDLSDLLRVDTLFKQENGETYWRLDMPDSWVRPYLENPLFGKWDYPLGVTLYGLLQTGEELNRKDIVDYALKHIETCTSFYKYSLWDREQYGAASVNTQLSAIDSLDDCGSFGATMLVAQTMGELRDTNVISNDIANYITQIQDRLPDQTLYRKFGSVQLMMDTIWCDDLYMSTPFLCRYYEKTGELKYLDDAVNQFLLYKEYLYIPEKKIMSHVYDFKFNTATQVPWGRGNGWVIFSLSELLAILPVNHEKREELLTFFCELAEGYLALQGVNGLWHQVLTDPESYEESSCTSMFIYAFSRGIRYGWLKEQETYIKAVFRGWEGLSKKAIDQNGNVYGVCQGSGYSFTADYYKHDLTWILNDTHGIGIVLLSGIETIKLQKWLSQTNKNQATVKR</sequence>
<evidence type="ECO:0000256" key="1">
    <source>
        <dbReference type="ARBA" id="ARBA00022801"/>
    </source>
</evidence>
<dbReference type="RefSeq" id="WP_207981777.1">
    <property type="nucleotide sequence ID" value="NZ_JAGDEL010000027.1"/>
</dbReference>
<protein>
    <submittedName>
        <fullName evidence="2">Glycoside hydrolase family 88 protein</fullName>
    </submittedName>
</protein>
<dbReference type="EMBL" id="JAGDEL010000027">
    <property type="protein sequence ID" value="MBO1514875.1"/>
    <property type="molecule type" value="Genomic_DNA"/>
</dbReference>